<evidence type="ECO:0000259" key="8">
    <source>
        <dbReference type="PROSITE" id="PS50110"/>
    </source>
</evidence>
<dbReference type="InterPro" id="IPR011006">
    <property type="entry name" value="CheY-like_superfamily"/>
</dbReference>
<dbReference type="InterPro" id="IPR018060">
    <property type="entry name" value="HTH_AraC"/>
</dbReference>
<comment type="function">
    <text evidence="5">May play the central regulatory role in sporulation. It may be an element of the effector pathway responsible for the activation of sporulation genes in response to nutritional stress. Spo0A may act in concert with spo0H (a sigma factor) to control the expression of some genes that are critical to the sporulation process.</text>
</comment>
<dbReference type="InterPro" id="IPR009057">
    <property type="entry name" value="Homeodomain-like_sf"/>
</dbReference>
<evidence type="ECO:0000256" key="5">
    <source>
        <dbReference type="ARBA" id="ARBA00024867"/>
    </source>
</evidence>
<dbReference type="InterPro" id="IPR020449">
    <property type="entry name" value="Tscrpt_reg_AraC-type_HTH"/>
</dbReference>
<protein>
    <recommendedName>
        <fullName evidence="1">Stage 0 sporulation protein A homolog</fullName>
    </recommendedName>
</protein>
<dbReference type="EMBL" id="CP010086">
    <property type="protein sequence ID" value="AJG99719.1"/>
    <property type="molecule type" value="Genomic_DNA"/>
</dbReference>
<dbReference type="PANTHER" id="PTHR43280">
    <property type="entry name" value="ARAC-FAMILY TRANSCRIPTIONAL REGULATOR"/>
    <property type="match status" value="1"/>
</dbReference>
<dbReference type="PROSITE" id="PS00041">
    <property type="entry name" value="HTH_ARAC_FAMILY_1"/>
    <property type="match status" value="1"/>
</dbReference>
<evidence type="ECO:0000313" key="10">
    <source>
        <dbReference type="Proteomes" id="UP000031866"/>
    </source>
</evidence>
<accession>A0A0B5QBZ3</accession>
<name>A0A0B5QBZ3_CLOBE</name>
<dbReference type="SUPFAM" id="SSF52172">
    <property type="entry name" value="CheY-like"/>
    <property type="match status" value="1"/>
</dbReference>
<gene>
    <name evidence="9" type="ORF">LF65_03154</name>
</gene>
<evidence type="ECO:0000256" key="3">
    <source>
        <dbReference type="ARBA" id="ARBA00023125"/>
    </source>
</evidence>
<dbReference type="InterPro" id="IPR001789">
    <property type="entry name" value="Sig_transdc_resp-reg_receiver"/>
</dbReference>
<dbReference type="SMART" id="SM00342">
    <property type="entry name" value="HTH_ARAC"/>
    <property type="match status" value="1"/>
</dbReference>
<keyword evidence="3" id="KW-0238">DNA-binding</keyword>
<evidence type="ECO:0000256" key="2">
    <source>
        <dbReference type="ARBA" id="ARBA00023015"/>
    </source>
</evidence>
<evidence type="ECO:0000256" key="6">
    <source>
        <dbReference type="PROSITE-ProRule" id="PRU00169"/>
    </source>
</evidence>
<dbReference type="PROSITE" id="PS50110">
    <property type="entry name" value="RESPONSE_REGULATORY"/>
    <property type="match status" value="1"/>
</dbReference>
<evidence type="ECO:0000256" key="1">
    <source>
        <dbReference type="ARBA" id="ARBA00018672"/>
    </source>
</evidence>
<dbReference type="SUPFAM" id="SSF46689">
    <property type="entry name" value="Homeodomain-like"/>
    <property type="match status" value="2"/>
</dbReference>
<organism evidence="9 10">
    <name type="scientific">Clostridium beijerinckii</name>
    <name type="common">Clostridium MP</name>
    <dbReference type="NCBI Taxonomy" id="1520"/>
    <lineage>
        <taxon>Bacteria</taxon>
        <taxon>Bacillati</taxon>
        <taxon>Bacillota</taxon>
        <taxon>Clostridia</taxon>
        <taxon>Eubacteriales</taxon>
        <taxon>Clostridiaceae</taxon>
        <taxon>Clostridium</taxon>
    </lineage>
</organism>
<keyword evidence="6" id="KW-0597">Phosphoprotein</keyword>
<feature type="domain" description="Response regulatory" evidence="8">
    <location>
        <begin position="3"/>
        <end position="120"/>
    </location>
</feature>
<evidence type="ECO:0000256" key="4">
    <source>
        <dbReference type="ARBA" id="ARBA00023163"/>
    </source>
</evidence>
<feature type="domain" description="HTH araC/xylS-type" evidence="7">
    <location>
        <begin position="342"/>
        <end position="440"/>
    </location>
</feature>
<proteinExistence type="predicted"/>
<dbReference type="STRING" id="1520.LF65_03154"/>
<feature type="modified residue" description="4-aspartylphosphate" evidence="6">
    <location>
        <position position="55"/>
    </location>
</feature>
<dbReference type="PRINTS" id="PR00032">
    <property type="entry name" value="HTHARAC"/>
</dbReference>
<dbReference type="OrthoDB" id="324626at2"/>
<dbReference type="Gene3D" id="1.10.10.60">
    <property type="entry name" value="Homeodomain-like"/>
    <property type="match status" value="2"/>
</dbReference>
<dbReference type="CDD" id="cd17536">
    <property type="entry name" value="REC_YesN-like"/>
    <property type="match status" value="1"/>
</dbReference>
<dbReference type="KEGG" id="cbei:LF65_03154"/>
<evidence type="ECO:0000313" key="9">
    <source>
        <dbReference type="EMBL" id="AJG99719.1"/>
    </source>
</evidence>
<reference evidence="10" key="1">
    <citation type="submission" date="2014-12" db="EMBL/GenBank/DDBJ databases">
        <title>Genome sequence of Clostridium beijerinckii strain 59B.</title>
        <authorList>
            <person name="Little G.T."/>
            <person name="Minton N.P."/>
        </authorList>
    </citation>
    <scope>NUCLEOTIDE SEQUENCE [LARGE SCALE GENOMIC DNA]</scope>
    <source>
        <strain evidence="10">59B</strain>
    </source>
</reference>
<dbReference type="InterPro" id="IPR041522">
    <property type="entry name" value="CdaR_GGDEF"/>
</dbReference>
<dbReference type="GO" id="GO:0003700">
    <property type="term" value="F:DNA-binding transcription factor activity"/>
    <property type="evidence" value="ECO:0007669"/>
    <property type="project" value="InterPro"/>
</dbReference>
<dbReference type="PROSITE" id="PS01124">
    <property type="entry name" value="HTH_ARAC_FAMILY_2"/>
    <property type="match status" value="1"/>
</dbReference>
<evidence type="ECO:0000259" key="7">
    <source>
        <dbReference type="PROSITE" id="PS01124"/>
    </source>
</evidence>
<dbReference type="Gene3D" id="3.40.50.2300">
    <property type="match status" value="1"/>
</dbReference>
<dbReference type="SMART" id="SM00448">
    <property type="entry name" value="REC"/>
    <property type="match status" value="1"/>
</dbReference>
<dbReference type="Pfam" id="PF17853">
    <property type="entry name" value="GGDEF_2"/>
    <property type="match status" value="1"/>
</dbReference>
<keyword evidence="2" id="KW-0805">Transcription regulation</keyword>
<dbReference type="Pfam" id="PF12833">
    <property type="entry name" value="HTH_18"/>
    <property type="match status" value="1"/>
</dbReference>
<dbReference type="Proteomes" id="UP000031866">
    <property type="component" value="Chromosome"/>
</dbReference>
<dbReference type="GO" id="GO:0000160">
    <property type="term" value="P:phosphorelay signal transduction system"/>
    <property type="evidence" value="ECO:0007669"/>
    <property type="project" value="InterPro"/>
</dbReference>
<dbReference type="AlphaFoldDB" id="A0A0B5QBZ3"/>
<dbReference type="InterPro" id="IPR018062">
    <property type="entry name" value="HTH_AraC-typ_CS"/>
</dbReference>
<dbReference type="GO" id="GO:0043565">
    <property type="term" value="F:sequence-specific DNA binding"/>
    <property type="evidence" value="ECO:0007669"/>
    <property type="project" value="InterPro"/>
</dbReference>
<dbReference type="RefSeq" id="WP_041897213.1">
    <property type="nucleotide sequence ID" value="NZ_CP010086.2"/>
</dbReference>
<dbReference type="Pfam" id="PF00072">
    <property type="entry name" value="Response_reg"/>
    <property type="match status" value="1"/>
</dbReference>
<keyword evidence="4" id="KW-0804">Transcription</keyword>
<dbReference type="PANTHER" id="PTHR43280:SF2">
    <property type="entry name" value="HTH-TYPE TRANSCRIPTIONAL REGULATOR EXSA"/>
    <property type="match status" value="1"/>
</dbReference>
<sequence length="446" mass="52146">MMKILIADDEKYDRETVKHIIKENFLGELEIYEAKNGREAIELSESIRPDIVIIDIKMPGIDGIQALKEMTATLPNLYSIILTAYDYFDFALEAVKINVKEYLLKPFTKEEIIEKIAVGIKWVRKEQEKRKSEIKDKEKIYTLLPVLENQLSDLIINDKLKGVDYGMYLQCLDMSFMNSYAMVISIKDKYAYKDISRVERDQIRIKIGEYVKEYINRRYKCIGNYVFYEELTYFIQIDNEETEDFKSLEIDLAFNLRREIKKRFNISIRAGLGEIFDSVEQIVESYRQAMKCLVYNSDNVNIIYIDDIEGKLMNDSFSGGISGDTKLGKNKNSNKIKMKLFESVKQFIRENIETELELEKVASNFGLSVYYFSRTFKEVTGINFSEYVNKCRIDVAKELLSTGEMNVKEVCYKVGYNDPNYFSKVFKKYEGVSPANFKGNMEEKIF</sequence>